<evidence type="ECO:0000256" key="1">
    <source>
        <dbReference type="SAM" id="Phobius"/>
    </source>
</evidence>
<feature type="transmembrane region" description="Helical" evidence="1">
    <location>
        <begin position="414"/>
        <end position="435"/>
    </location>
</feature>
<keyword evidence="1" id="KW-0812">Transmembrane</keyword>
<feature type="transmembrane region" description="Helical" evidence="1">
    <location>
        <begin position="361"/>
        <end position="393"/>
    </location>
</feature>
<keyword evidence="1" id="KW-0472">Membrane</keyword>
<dbReference type="RefSeq" id="WP_045624456.1">
    <property type="nucleotide sequence ID" value="NZ_BAYM01000389.1"/>
</dbReference>
<accession>A0A0C9P0U7</accession>
<dbReference type="EMBL" id="BAYM01000389">
    <property type="protein sequence ID" value="GAN38005.1"/>
    <property type="molecule type" value="Genomic_DNA"/>
</dbReference>
<feature type="transmembrane region" description="Helical" evidence="1">
    <location>
        <begin position="504"/>
        <end position="527"/>
    </location>
</feature>
<organism evidence="2 3">
    <name type="scientific">Lacticaseibacillus paracasei NRIC 0644</name>
    <dbReference type="NCBI Taxonomy" id="1435038"/>
    <lineage>
        <taxon>Bacteria</taxon>
        <taxon>Bacillati</taxon>
        <taxon>Bacillota</taxon>
        <taxon>Bacilli</taxon>
        <taxon>Lactobacillales</taxon>
        <taxon>Lactobacillaceae</taxon>
        <taxon>Lacticaseibacillus</taxon>
    </lineage>
</organism>
<feature type="transmembrane region" description="Helical" evidence="1">
    <location>
        <begin position="145"/>
        <end position="163"/>
    </location>
</feature>
<dbReference type="Proteomes" id="UP000032552">
    <property type="component" value="Unassembled WGS sequence"/>
</dbReference>
<feature type="transmembrane region" description="Helical" evidence="1">
    <location>
        <begin position="441"/>
        <end position="469"/>
    </location>
</feature>
<feature type="transmembrane region" description="Helical" evidence="1">
    <location>
        <begin position="201"/>
        <end position="221"/>
    </location>
</feature>
<feature type="transmembrane region" description="Helical" evidence="1">
    <location>
        <begin position="227"/>
        <end position="250"/>
    </location>
</feature>
<keyword evidence="1" id="KW-1133">Transmembrane helix</keyword>
<sequence length="538" mass="61602">MVEAWRYYWFQAQVDATTMVNGLIYFIRRLPILGKKIPTKLYRMGAVKSLIAIIMSCLMFMMKPLIAVLLLAMDFLVANAYNDFIHPLPTTFTFRAMVAVTIYTLGGLLFRGLVFRYIPVDLKAIKLADYFVLDRLALARGLTRIQQVIGIVLGPFLPFFGLTMITQNYWILFVGLGVSVFSWFWRGFIPRLTWSNHRLGMIAQILYWCGLVGVPIALVLTGKLTPFVTGLFSPIGLIICWIGVFGLWWYQHRFSHDIPLLMASIQQSVITLNKVAATQKQQFLATGTAMQKKLTLDTTVSVKVNQRLGNNYLNALLFARYRSQLWKKLRTRVLWISGIGVSGLILLKLFAIHSVGDLTPIYGALFFVMYLASLGGPIVQLLFVNCDSAMLFYPFYRQPKAVLSGFFYRFWRIVQYNAVTGALIYGLLLALQLVTPVPDHLNFYLVLLLEVCGMVLFFSFHDLFIYYLLQPFTEDMEVVSPLYRILYWAMYWVAWVFTQVHLSGYTYALAIGVITCIYVVAGTIVIYRVAPKTFRIRY</sequence>
<protein>
    <submittedName>
        <fullName evidence="2">Uncharacterized protein</fullName>
    </submittedName>
</protein>
<feature type="transmembrane region" description="Helical" evidence="1">
    <location>
        <begin position="481"/>
        <end position="498"/>
    </location>
</feature>
<evidence type="ECO:0000313" key="3">
    <source>
        <dbReference type="Proteomes" id="UP000032552"/>
    </source>
</evidence>
<feature type="transmembrane region" description="Helical" evidence="1">
    <location>
        <begin position="333"/>
        <end position="355"/>
    </location>
</feature>
<dbReference type="AlphaFoldDB" id="A0A0C9P0U7"/>
<comment type="caution">
    <text evidence="2">The sequence shown here is derived from an EMBL/GenBank/DDBJ whole genome shotgun (WGS) entry which is preliminary data.</text>
</comment>
<feature type="transmembrane region" description="Helical" evidence="1">
    <location>
        <begin position="169"/>
        <end position="189"/>
    </location>
</feature>
<feature type="transmembrane region" description="Helical" evidence="1">
    <location>
        <begin position="49"/>
        <end position="72"/>
    </location>
</feature>
<evidence type="ECO:0000313" key="2">
    <source>
        <dbReference type="EMBL" id="GAN38005.1"/>
    </source>
</evidence>
<feature type="transmembrane region" description="Helical" evidence="1">
    <location>
        <begin position="92"/>
        <end position="114"/>
    </location>
</feature>
<proteinExistence type="predicted"/>
<gene>
    <name evidence="2" type="ORF">LC0644_2594</name>
</gene>
<reference evidence="3" key="1">
    <citation type="submission" date="2014-05" db="EMBL/GenBank/DDBJ databases">
        <title>Whole genome sequencing of Lactobacillus casei NRIC0644.</title>
        <authorList>
            <person name="Atarashi H."/>
            <person name="Yoshida Y."/>
            <person name="Fujimura S."/>
            <person name="Tanaka N."/>
            <person name="Shiwa Y."/>
            <person name="Yoshikawa H."/>
            <person name="Okada S."/>
            <person name="Nakagawa J."/>
        </authorList>
    </citation>
    <scope>NUCLEOTIDE SEQUENCE [LARGE SCALE GENOMIC DNA]</scope>
    <source>
        <strain evidence="3">NRIC0644</strain>
    </source>
</reference>
<name>A0A0C9P0U7_LACPA</name>